<proteinExistence type="predicted"/>
<comment type="caution">
    <text evidence="1">The sequence shown here is derived from an EMBL/GenBank/DDBJ whole genome shotgun (WGS) entry which is preliminary data.</text>
</comment>
<keyword evidence="2" id="KW-1185">Reference proteome</keyword>
<evidence type="ECO:0000313" key="1">
    <source>
        <dbReference type="EMBL" id="MFC5988525.1"/>
    </source>
</evidence>
<name>A0ABW1ITT4_9BACL</name>
<protein>
    <submittedName>
        <fullName evidence="1">DUF1641 domain-containing protein</fullName>
    </submittedName>
</protein>
<evidence type="ECO:0000313" key="2">
    <source>
        <dbReference type="Proteomes" id="UP001596250"/>
    </source>
</evidence>
<dbReference type="RefSeq" id="WP_379896000.1">
    <property type="nucleotide sequence ID" value="NZ_CBCSCT010000011.1"/>
</dbReference>
<dbReference type="Proteomes" id="UP001596250">
    <property type="component" value="Unassembled WGS sequence"/>
</dbReference>
<reference evidence="2" key="1">
    <citation type="journal article" date="2019" name="Int. J. Syst. Evol. Microbiol.">
        <title>The Global Catalogue of Microorganisms (GCM) 10K type strain sequencing project: providing services to taxonomists for standard genome sequencing and annotation.</title>
        <authorList>
            <consortium name="The Broad Institute Genomics Platform"/>
            <consortium name="The Broad Institute Genome Sequencing Center for Infectious Disease"/>
            <person name="Wu L."/>
            <person name="Ma J."/>
        </authorList>
    </citation>
    <scope>NUCLEOTIDE SEQUENCE [LARGE SCALE GENOMIC DNA]</scope>
    <source>
        <strain evidence="2">CCM 8749</strain>
    </source>
</reference>
<organism evidence="1 2">
    <name type="scientific">Marinicrinis lubricantis</name>
    <dbReference type="NCBI Taxonomy" id="2086470"/>
    <lineage>
        <taxon>Bacteria</taxon>
        <taxon>Bacillati</taxon>
        <taxon>Bacillota</taxon>
        <taxon>Bacilli</taxon>
        <taxon>Bacillales</taxon>
        <taxon>Paenibacillaceae</taxon>
    </lineage>
</organism>
<dbReference type="PANTHER" id="PTHR39180:SF2">
    <property type="entry name" value="DUF1641 DOMAIN-CONTAINING PROTEIN"/>
    <property type="match status" value="1"/>
</dbReference>
<accession>A0ABW1ITT4</accession>
<gene>
    <name evidence="1" type="ORF">ACFPXP_19145</name>
</gene>
<dbReference type="EMBL" id="JBHSQV010000182">
    <property type="protein sequence ID" value="MFC5988525.1"/>
    <property type="molecule type" value="Genomic_DNA"/>
</dbReference>
<sequence>MSELSTQQAASAAGLSDLLEQLAKPEVQQSLTVLLEQLPQITKMLTELSGTYETLKTIATDEVFVNDLKGGFEEMVKPIQEKAKYIASAAIEAGDRSHHQSEVIGVFGVMKLLKDPQAQKMLHFIKSMLDVLNEREARR</sequence>
<dbReference type="PANTHER" id="PTHR39180">
    <property type="match status" value="1"/>
</dbReference>